<evidence type="ECO:0000256" key="2">
    <source>
        <dbReference type="ARBA" id="ARBA00023242"/>
    </source>
</evidence>
<evidence type="ECO:0000313" key="5">
    <source>
        <dbReference type="Proteomes" id="UP000765509"/>
    </source>
</evidence>
<dbReference type="Gene3D" id="2.40.50.40">
    <property type="match status" value="1"/>
</dbReference>
<dbReference type="EMBL" id="AVOT02031630">
    <property type="protein sequence ID" value="MBW0525201.1"/>
    <property type="molecule type" value="Genomic_DNA"/>
</dbReference>
<proteinExistence type="predicted"/>
<dbReference type="AlphaFoldDB" id="A0A9Q3EUN9"/>
<dbReference type="Pfam" id="PF00385">
    <property type="entry name" value="Chromo"/>
    <property type="match status" value="1"/>
</dbReference>
<dbReference type="InterPro" id="IPR056924">
    <property type="entry name" value="SH3_Tf2-1"/>
</dbReference>
<keyword evidence="2" id="KW-0539">Nucleus</keyword>
<dbReference type="GO" id="GO:0006338">
    <property type="term" value="P:chromatin remodeling"/>
    <property type="evidence" value="ECO:0007669"/>
    <property type="project" value="UniProtKB-ARBA"/>
</dbReference>
<dbReference type="Proteomes" id="UP000765509">
    <property type="component" value="Unassembled WGS sequence"/>
</dbReference>
<dbReference type="Pfam" id="PF17921">
    <property type="entry name" value="Integrase_H2C2"/>
    <property type="match status" value="1"/>
</dbReference>
<dbReference type="GO" id="GO:0005634">
    <property type="term" value="C:nucleus"/>
    <property type="evidence" value="ECO:0007669"/>
    <property type="project" value="UniProtKB-SubCell"/>
</dbReference>
<dbReference type="SUPFAM" id="SSF54160">
    <property type="entry name" value="Chromo domain-like"/>
    <property type="match status" value="1"/>
</dbReference>
<gene>
    <name evidence="4" type="ORF">O181_064916</name>
</gene>
<sequence>MDFISKNPQNFHQIIKHNGIQELRIFSIKVEILPYLVDQIQKKVWQDKHYKEILKQLARGESVSNYSLEPQAKLLLFKDRVVIPSNEESQLNILQKRHDSPLAGHPGQEKTLKLIKRDFYWAGINQSIKDYVSSFLKKIWSHAYHLKLPQQWKSVHPVFHVSLFEPVKQSTIQNQHQLSPPPVIVEEREEWEVAQVLNSKLKRGKLWYLVEWKGCSEDPEITTWEPASNLNNSPDLVKSFHSLYPDKPGPITSRV</sequence>
<dbReference type="InterPro" id="IPR000953">
    <property type="entry name" value="Chromo/chromo_shadow_dom"/>
</dbReference>
<evidence type="ECO:0000313" key="4">
    <source>
        <dbReference type="EMBL" id="MBW0525201.1"/>
    </source>
</evidence>
<dbReference type="InterPro" id="IPR051219">
    <property type="entry name" value="Heterochromatin_chromo-domain"/>
</dbReference>
<dbReference type="PROSITE" id="PS50013">
    <property type="entry name" value="CHROMO_2"/>
    <property type="match status" value="1"/>
</dbReference>
<protein>
    <recommendedName>
        <fullName evidence="3">Chromo domain-containing protein</fullName>
    </recommendedName>
</protein>
<dbReference type="InterPro" id="IPR016197">
    <property type="entry name" value="Chromo-like_dom_sf"/>
</dbReference>
<dbReference type="PANTHER" id="PTHR22812">
    <property type="entry name" value="CHROMOBOX PROTEIN"/>
    <property type="match status" value="1"/>
</dbReference>
<dbReference type="InterPro" id="IPR041588">
    <property type="entry name" value="Integrase_H2C2"/>
</dbReference>
<dbReference type="CDD" id="cd00024">
    <property type="entry name" value="CD_CSD"/>
    <property type="match status" value="1"/>
</dbReference>
<feature type="domain" description="Chromo" evidence="3">
    <location>
        <begin position="191"/>
        <end position="252"/>
    </location>
</feature>
<organism evidence="4 5">
    <name type="scientific">Austropuccinia psidii MF-1</name>
    <dbReference type="NCBI Taxonomy" id="1389203"/>
    <lineage>
        <taxon>Eukaryota</taxon>
        <taxon>Fungi</taxon>
        <taxon>Dikarya</taxon>
        <taxon>Basidiomycota</taxon>
        <taxon>Pucciniomycotina</taxon>
        <taxon>Pucciniomycetes</taxon>
        <taxon>Pucciniales</taxon>
        <taxon>Sphaerophragmiaceae</taxon>
        <taxon>Austropuccinia</taxon>
    </lineage>
</organism>
<dbReference type="SMART" id="SM00298">
    <property type="entry name" value="CHROMO"/>
    <property type="match status" value="1"/>
</dbReference>
<evidence type="ECO:0000259" key="3">
    <source>
        <dbReference type="PROSITE" id="PS50013"/>
    </source>
</evidence>
<dbReference type="Pfam" id="PF24626">
    <property type="entry name" value="SH3_Tf2-1"/>
    <property type="match status" value="1"/>
</dbReference>
<comment type="subcellular location">
    <subcellularLocation>
        <location evidence="1">Nucleus</location>
    </subcellularLocation>
</comment>
<reference evidence="4" key="1">
    <citation type="submission" date="2021-03" db="EMBL/GenBank/DDBJ databases">
        <title>Draft genome sequence of rust myrtle Austropuccinia psidii MF-1, a brazilian biotype.</title>
        <authorList>
            <person name="Quecine M.C."/>
            <person name="Pachon D.M.R."/>
            <person name="Bonatelli M.L."/>
            <person name="Correr F.H."/>
            <person name="Franceschini L.M."/>
            <person name="Leite T.F."/>
            <person name="Margarido G.R.A."/>
            <person name="Almeida C.A."/>
            <person name="Ferrarezi J.A."/>
            <person name="Labate C.A."/>
        </authorList>
    </citation>
    <scope>NUCLEOTIDE SEQUENCE</scope>
    <source>
        <strain evidence="4">MF-1</strain>
    </source>
</reference>
<accession>A0A9Q3EUN9</accession>
<dbReference type="Gene3D" id="1.10.340.70">
    <property type="match status" value="1"/>
</dbReference>
<dbReference type="InterPro" id="IPR023780">
    <property type="entry name" value="Chromo_domain"/>
</dbReference>
<comment type="caution">
    <text evidence="4">The sequence shown here is derived from an EMBL/GenBank/DDBJ whole genome shotgun (WGS) entry which is preliminary data.</text>
</comment>
<name>A0A9Q3EUN9_9BASI</name>
<evidence type="ECO:0000256" key="1">
    <source>
        <dbReference type="ARBA" id="ARBA00004123"/>
    </source>
</evidence>
<keyword evidence="5" id="KW-1185">Reference proteome</keyword>